<evidence type="ECO:0000313" key="3">
    <source>
        <dbReference type="Proteomes" id="UP001597263"/>
    </source>
</evidence>
<dbReference type="Proteomes" id="UP001597263">
    <property type="component" value="Unassembled WGS sequence"/>
</dbReference>
<protein>
    <submittedName>
        <fullName evidence="2">Uncharacterized protein</fullName>
    </submittedName>
</protein>
<sequence length="72" mass="7422">MNLPVAFLSPKLTVKSIVTGHAQLMCPAAADTAQSNSAGRARNNASGPLKVTTDQNGCAGSARFRFAFAARS</sequence>
<dbReference type="RefSeq" id="WP_289387670.1">
    <property type="nucleotide sequence ID" value="NZ_JAUCBM010000006.1"/>
</dbReference>
<name>A0ABW3UXR8_9HYPH</name>
<organism evidence="2 3">
    <name type="scientific">Pseudochrobactrum kiredjianiae</name>
    <dbReference type="NCBI Taxonomy" id="386305"/>
    <lineage>
        <taxon>Bacteria</taxon>
        <taxon>Pseudomonadati</taxon>
        <taxon>Pseudomonadota</taxon>
        <taxon>Alphaproteobacteria</taxon>
        <taxon>Hyphomicrobiales</taxon>
        <taxon>Brucellaceae</taxon>
        <taxon>Pseudochrobactrum</taxon>
    </lineage>
</organism>
<evidence type="ECO:0000256" key="1">
    <source>
        <dbReference type="SAM" id="MobiDB-lite"/>
    </source>
</evidence>
<proteinExistence type="predicted"/>
<keyword evidence="3" id="KW-1185">Reference proteome</keyword>
<feature type="region of interest" description="Disordered" evidence="1">
    <location>
        <begin position="33"/>
        <end position="52"/>
    </location>
</feature>
<accession>A0ABW3UXR8</accession>
<gene>
    <name evidence="2" type="ORF">ACFQ35_00570</name>
</gene>
<comment type="caution">
    <text evidence="2">The sequence shown here is derived from an EMBL/GenBank/DDBJ whole genome shotgun (WGS) entry which is preliminary data.</text>
</comment>
<reference evidence="3" key="1">
    <citation type="journal article" date="2019" name="Int. J. Syst. Evol. Microbiol.">
        <title>The Global Catalogue of Microorganisms (GCM) 10K type strain sequencing project: providing services to taxonomists for standard genome sequencing and annotation.</title>
        <authorList>
            <consortium name="The Broad Institute Genomics Platform"/>
            <consortium name="The Broad Institute Genome Sequencing Center for Infectious Disease"/>
            <person name="Wu L."/>
            <person name="Ma J."/>
        </authorList>
    </citation>
    <scope>NUCLEOTIDE SEQUENCE [LARGE SCALE GENOMIC DNA]</scope>
    <source>
        <strain evidence="3">CCUG 49584</strain>
    </source>
</reference>
<evidence type="ECO:0000313" key="2">
    <source>
        <dbReference type="EMBL" id="MFD1225683.1"/>
    </source>
</evidence>
<dbReference type="EMBL" id="JBHTMA010000002">
    <property type="protein sequence ID" value="MFD1225683.1"/>
    <property type="molecule type" value="Genomic_DNA"/>
</dbReference>